<dbReference type="InterPro" id="IPR002938">
    <property type="entry name" value="FAD-bd"/>
</dbReference>
<keyword evidence="1" id="KW-0560">Oxidoreductase</keyword>
<evidence type="ECO:0000256" key="2">
    <source>
        <dbReference type="ARBA" id="ARBA00023033"/>
    </source>
</evidence>
<evidence type="ECO:0000259" key="4">
    <source>
        <dbReference type="Pfam" id="PF01494"/>
    </source>
</evidence>
<dbReference type="PRINTS" id="PR00420">
    <property type="entry name" value="RNGMNOXGNASE"/>
</dbReference>
<name>A0A0K1QFG3_9BACT</name>
<gene>
    <name evidence="5" type="ORF">AKJ09_10833</name>
</gene>
<evidence type="ECO:0000313" key="6">
    <source>
        <dbReference type="Proteomes" id="UP000064967"/>
    </source>
</evidence>
<sequence length="482" mass="52895">MRPLDVGIIGSGTAGSAAALFLARAGHRVTVYERVPDPKPVGAGIAVQPTGLHVLCRLRLYSDVVARGSKIDRLFVERANVRSPGARKTLFELSYESAGEGLFGLGLHRGVLFQSLFGALRREPVTIRCGVEIVDLARAERSMERRRSTYLVDKLGERHGPHELVVVADGARSQLRDDTNTSKRIAKYPWGALWFVGRDARGDEPRHARILHQIVSGNRRLLGMLPTGIGPKVRNIAGQSEPAPAGRLVSLFWSVRGDEVEALRRGGLGRWKDEVRALAPEAAPIVETIDDVDRLLFAEYHDVVMHRWSTRNVVYLGDAAHATSPQLGQGANLALWDAMVLADCLSDETHDLSRALGCYSRAREPHLGFYQFATRWLTPFFQGDEAALGELRDLAMPLMAKVPLMRRLMTLSMLGVVDGFGGRTLALRLPREPSERETRTSSTFPAPAEPTDSGALGVPSQLAREHGAESRAESRNRDAPHA</sequence>
<dbReference type="Gene3D" id="3.50.50.60">
    <property type="entry name" value="FAD/NAD(P)-binding domain"/>
    <property type="match status" value="1"/>
</dbReference>
<keyword evidence="6" id="KW-1185">Reference proteome</keyword>
<organism evidence="5 6">
    <name type="scientific">Labilithrix luteola</name>
    <dbReference type="NCBI Taxonomy" id="1391654"/>
    <lineage>
        <taxon>Bacteria</taxon>
        <taxon>Pseudomonadati</taxon>
        <taxon>Myxococcota</taxon>
        <taxon>Polyangia</taxon>
        <taxon>Polyangiales</taxon>
        <taxon>Labilitrichaceae</taxon>
        <taxon>Labilithrix</taxon>
    </lineage>
</organism>
<feature type="compositionally biased region" description="Basic and acidic residues" evidence="3">
    <location>
        <begin position="429"/>
        <end position="439"/>
    </location>
</feature>
<evidence type="ECO:0000313" key="5">
    <source>
        <dbReference type="EMBL" id="AKV04170.1"/>
    </source>
</evidence>
<dbReference type="Proteomes" id="UP000064967">
    <property type="component" value="Chromosome"/>
</dbReference>
<dbReference type="PANTHER" id="PTHR13789:SF309">
    <property type="entry name" value="PUTATIVE (AFU_ORTHOLOGUE AFUA_6G14510)-RELATED"/>
    <property type="match status" value="1"/>
</dbReference>
<proteinExistence type="predicted"/>
<dbReference type="AlphaFoldDB" id="A0A0K1QFG3"/>
<evidence type="ECO:0000256" key="1">
    <source>
        <dbReference type="ARBA" id="ARBA00023002"/>
    </source>
</evidence>
<protein>
    <submittedName>
        <fullName evidence="5">Oxidoreductase</fullName>
    </submittedName>
</protein>
<keyword evidence="2" id="KW-0503">Monooxygenase</keyword>
<reference evidence="5 6" key="1">
    <citation type="submission" date="2015-08" db="EMBL/GenBank/DDBJ databases">
        <authorList>
            <person name="Babu N.S."/>
            <person name="Beckwith C.J."/>
            <person name="Beseler K.G."/>
            <person name="Brison A."/>
            <person name="Carone J.V."/>
            <person name="Caskin T.P."/>
            <person name="Diamond M."/>
            <person name="Durham M.E."/>
            <person name="Foxe J.M."/>
            <person name="Go M."/>
            <person name="Henderson B.A."/>
            <person name="Jones I.B."/>
            <person name="McGettigan J.A."/>
            <person name="Micheletti S.J."/>
            <person name="Nasrallah M.E."/>
            <person name="Ortiz D."/>
            <person name="Piller C.R."/>
            <person name="Privatt S.R."/>
            <person name="Schneider S.L."/>
            <person name="Sharp S."/>
            <person name="Smith T.C."/>
            <person name="Stanton J.D."/>
            <person name="Ullery H.E."/>
            <person name="Wilson R.J."/>
            <person name="Serrano M.G."/>
            <person name="Buck G."/>
            <person name="Lee V."/>
            <person name="Wang Y."/>
            <person name="Carvalho R."/>
            <person name="Voegtly L."/>
            <person name="Shi R."/>
            <person name="Duckworth R."/>
            <person name="Johnson A."/>
            <person name="Loviza R."/>
            <person name="Walstead R."/>
            <person name="Shah Z."/>
            <person name="Kiflezghi M."/>
            <person name="Wade K."/>
            <person name="Ball S.L."/>
            <person name="Bradley K.W."/>
            <person name="Asai D.J."/>
            <person name="Bowman C.A."/>
            <person name="Russell D.A."/>
            <person name="Pope W.H."/>
            <person name="Jacobs-Sera D."/>
            <person name="Hendrix R.W."/>
            <person name="Hatfull G.F."/>
        </authorList>
    </citation>
    <scope>NUCLEOTIDE SEQUENCE [LARGE SCALE GENOMIC DNA]</scope>
    <source>
        <strain evidence="5 6">DSM 27648</strain>
    </source>
</reference>
<dbReference type="EMBL" id="CP012333">
    <property type="protein sequence ID" value="AKV04170.1"/>
    <property type="molecule type" value="Genomic_DNA"/>
</dbReference>
<dbReference type="PANTHER" id="PTHR13789">
    <property type="entry name" value="MONOOXYGENASE"/>
    <property type="match status" value="1"/>
</dbReference>
<accession>A0A0K1QFG3</accession>
<dbReference type="InterPro" id="IPR050493">
    <property type="entry name" value="FAD-dep_Monooxygenase_BioMet"/>
</dbReference>
<feature type="region of interest" description="Disordered" evidence="3">
    <location>
        <begin position="429"/>
        <end position="482"/>
    </location>
</feature>
<feature type="domain" description="FAD-binding" evidence="4">
    <location>
        <begin position="5"/>
        <end position="350"/>
    </location>
</feature>
<dbReference type="RefSeq" id="WP_146654824.1">
    <property type="nucleotide sequence ID" value="NZ_CP012333.1"/>
</dbReference>
<dbReference type="OrthoDB" id="5499180at2"/>
<dbReference type="Gene3D" id="3.30.9.10">
    <property type="entry name" value="D-Amino Acid Oxidase, subunit A, domain 2"/>
    <property type="match status" value="1"/>
</dbReference>
<dbReference type="KEGG" id="llu:AKJ09_10833"/>
<dbReference type="Pfam" id="PF01494">
    <property type="entry name" value="FAD_binding_3"/>
    <property type="match status" value="1"/>
</dbReference>
<evidence type="ECO:0000256" key="3">
    <source>
        <dbReference type="SAM" id="MobiDB-lite"/>
    </source>
</evidence>
<dbReference type="GO" id="GO:0004497">
    <property type="term" value="F:monooxygenase activity"/>
    <property type="evidence" value="ECO:0007669"/>
    <property type="project" value="UniProtKB-KW"/>
</dbReference>
<feature type="compositionally biased region" description="Basic and acidic residues" evidence="3">
    <location>
        <begin position="463"/>
        <end position="482"/>
    </location>
</feature>
<dbReference type="STRING" id="1391654.AKJ09_10833"/>
<dbReference type="SUPFAM" id="SSF51905">
    <property type="entry name" value="FAD/NAD(P)-binding domain"/>
    <property type="match status" value="1"/>
</dbReference>
<dbReference type="InterPro" id="IPR036188">
    <property type="entry name" value="FAD/NAD-bd_sf"/>
</dbReference>
<dbReference type="GO" id="GO:0071949">
    <property type="term" value="F:FAD binding"/>
    <property type="evidence" value="ECO:0007669"/>
    <property type="project" value="InterPro"/>
</dbReference>